<proteinExistence type="predicted"/>
<dbReference type="OrthoDB" id="2172320at2"/>
<evidence type="ECO:0000313" key="1">
    <source>
        <dbReference type="EMBL" id="AQP53935.1"/>
    </source>
</evidence>
<evidence type="ECO:0000313" key="2">
    <source>
        <dbReference type="Proteomes" id="UP000188246"/>
    </source>
</evidence>
<keyword evidence="2" id="KW-1185">Reference proteome</keyword>
<dbReference type="EMBL" id="CP019609">
    <property type="protein sequence ID" value="AQP53935.1"/>
    <property type="molecule type" value="Genomic_DNA"/>
</dbReference>
<reference evidence="1 2" key="1">
    <citation type="journal article" date="2010" name="Int. J. Syst. Evol. Microbiol.">
        <title>Vagococcus penaei sp. nov., isolated from spoilage microbiota of cooked shrimp (Penaeus vannamei).</title>
        <authorList>
            <person name="Jaffres E."/>
            <person name="Prevost H."/>
            <person name="Rossero A."/>
            <person name="Joffraud J.J."/>
            <person name="Dousset X."/>
        </authorList>
    </citation>
    <scope>NUCLEOTIDE SEQUENCE [LARGE SCALE GENOMIC DNA]</scope>
    <source>
        <strain evidence="1 2">CD276</strain>
    </source>
</reference>
<dbReference type="KEGG" id="vpi:BW732_06685"/>
<sequence>MRKKSLLITLGLTSILFFSMVHHPVIGYAIDTDEDTLVQKAQVRDNSLGKQQFIQIDDSLPTTDFSDENLFIKGYKNKNNLFNNLEEYQLNTDGTGIIAKNIGKEISEIQALNGDKDALKKLILTDNEAKAYGLLGGKRIDVTDQIIIDDLKGLEQATANGLEEYKIQLRVPAEVTGTGIALMSEVIVYVGKVTKVHTWDELDKAFMSNDIQIIDVQNSMTNIHTNRSDRVLADNRSDYVLLGNGHSLDFLGYSYKWGNNTNITHKPIIDNVDMYGGHYFGPVTMWDRNGYGSSITYRNVNYTGSQVTASFQAVIRFEGKNNIRSSGSQYTSYDGIVRNMAGGGDNDQSGLESHTLVFGENTDTLIEVTNGDGVILGSWYSDWDEVSRIQPSMTVEENANATIRTLGNAGESNSWQTTGGTIPSVISMQRNGKITVGKKANLTIETADGTTRVPIRMGYNTSVPKEWQTSIEIGEDSQLNINANGPIETASSRAAIMMQDSSLIDIGRNSKLTLNANNMTTGAPVISMGRNANIKVDEAGQFLVDKTNGRGRILDLSAGSNFLVSDEGIARFRSTGEVSSTDAMIHGGRDSSFIVGDRGIFESTIVDGATTRNMLDFDSNATFTFANARKVDLDGRGNPNAELISMTQPGKFTADIQEVMAWKNEDSNREEPTFTWTPMYGIKVDYNGSKVTKASGNSVTKPIQDSFIDNYRTENFSRVLYNYIPDVVLRFDEPSDNRELTNGRELTGVVNNNAALQFYLVKDENDASQDVLLTRPTVPSPVEGDSRLFHTIADGDGKFTYVLPENLPLRAGEKIKAYAWLNGKDATEVQTVVDKTPPTGEGKDYVSFVGEELPDPSIFVQNPQDTNPKKQNFTYEYVDRNAVLELLKKPNISGEDVSIYLYDDAKNRAVVTGSLKVYKQASGINANTPVTLSYSDIKEMDDQTLSNYIIMQSQPSGYSISDGQLSVWKDTIKFKVTDLGELKGLQNLVSDKDYPVTLALPKEVTGLSADITETIVVNIINLDAILTIEFQDESGQVLTDYTMTIGHGQSIDQELYVGDTLDLTQPEYSAIDKQLNTLETTGYAISMRPDNETKVKIDATEQTLIYQVNGQLFFQSTPSTIDFGKLTYNARKNRVDNPKIAGDLVIADTRANKSKGWRLTATLENDMHNPKTGSVMSESLQYVTHNGELIVLNKEENIIYQNDNGGTYDITNDWGNTGTTPGLKLIADPRKTTGSNIGNYQTTIIWTVTADQP</sequence>
<dbReference type="InterPro" id="IPR046776">
    <property type="entry name" value="Pectate_lyase_5"/>
</dbReference>
<name>A0A1Q2D6N7_9ENTE</name>
<accession>A0A1Q2D6N7</accession>
<organism evidence="1 2">
    <name type="scientific">Vagococcus penaei</name>
    <dbReference type="NCBI Taxonomy" id="633807"/>
    <lineage>
        <taxon>Bacteria</taxon>
        <taxon>Bacillati</taxon>
        <taxon>Bacillota</taxon>
        <taxon>Bacilli</taxon>
        <taxon>Lactobacillales</taxon>
        <taxon>Enterococcaceae</taxon>
        <taxon>Vagococcus</taxon>
    </lineage>
</organism>
<dbReference type="Pfam" id="PF20585">
    <property type="entry name" value="Pectate_lyase_5"/>
    <property type="match status" value="1"/>
</dbReference>
<gene>
    <name evidence="1" type="ORF">BW732_06685</name>
</gene>
<dbReference type="Proteomes" id="UP000188246">
    <property type="component" value="Chromosome"/>
</dbReference>
<dbReference type="STRING" id="633807.BW732_06685"/>
<protein>
    <submittedName>
        <fullName evidence="1">Uncharacterized protein</fullName>
    </submittedName>
</protein>
<dbReference type="RefSeq" id="WP_077276012.1">
    <property type="nucleotide sequence ID" value="NZ_CP019609.1"/>
</dbReference>
<dbReference type="AlphaFoldDB" id="A0A1Q2D6N7"/>